<evidence type="ECO:0000259" key="1">
    <source>
        <dbReference type="PROSITE" id="PS50994"/>
    </source>
</evidence>
<dbReference type="AlphaFoldDB" id="A0A9P6GVS5"/>
<dbReference type="GO" id="GO:0015074">
    <property type="term" value="P:DNA integration"/>
    <property type="evidence" value="ECO:0007669"/>
    <property type="project" value="InterPro"/>
</dbReference>
<comment type="caution">
    <text evidence="2">The sequence shown here is derived from an EMBL/GenBank/DDBJ whole genome shotgun (WGS) entry which is preliminary data.</text>
</comment>
<gene>
    <name evidence="2" type="primary">pol_197</name>
    <name evidence="2" type="ORF">NGRA_3274</name>
</gene>
<keyword evidence="3" id="KW-1185">Reference proteome</keyword>
<protein>
    <submittedName>
        <fullName evidence="2">Pro-Pol polyprotein</fullName>
    </submittedName>
</protein>
<dbReference type="EMBL" id="SBJO01000754">
    <property type="protein sequence ID" value="KAF9756192.1"/>
    <property type="molecule type" value="Genomic_DNA"/>
</dbReference>
<dbReference type="InterPro" id="IPR012337">
    <property type="entry name" value="RNaseH-like_sf"/>
</dbReference>
<dbReference type="Proteomes" id="UP000740883">
    <property type="component" value="Unassembled WGS sequence"/>
</dbReference>
<dbReference type="GO" id="GO:0003676">
    <property type="term" value="F:nucleic acid binding"/>
    <property type="evidence" value="ECO:0007669"/>
    <property type="project" value="InterPro"/>
</dbReference>
<evidence type="ECO:0000313" key="3">
    <source>
        <dbReference type="Proteomes" id="UP000740883"/>
    </source>
</evidence>
<dbReference type="InterPro" id="IPR050951">
    <property type="entry name" value="Retrovirus_Pol_polyprotein"/>
</dbReference>
<name>A0A9P6GVS5_9MICR</name>
<proteinExistence type="predicted"/>
<dbReference type="PANTHER" id="PTHR37984">
    <property type="entry name" value="PROTEIN CBG26694"/>
    <property type="match status" value="1"/>
</dbReference>
<dbReference type="OrthoDB" id="3929326at2759"/>
<dbReference type="InterPro" id="IPR001584">
    <property type="entry name" value="Integrase_cat-core"/>
</dbReference>
<dbReference type="Gene3D" id="3.30.420.10">
    <property type="entry name" value="Ribonuclease H-like superfamily/Ribonuclease H"/>
    <property type="match status" value="1"/>
</dbReference>
<dbReference type="PROSITE" id="PS50994">
    <property type="entry name" value="INTEGRASE"/>
    <property type="match status" value="1"/>
</dbReference>
<feature type="domain" description="Integrase catalytic" evidence="1">
    <location>
        <begin position="1"/>
        <end position="99"/>
    </location>
</feature>
<organism evidence="2 3">
    <name type="scientific">Nosema granulosis</name>
    <dbReference type="NCBI Taxonomy" id="83296"/>
    <lineage>
        <taxon>Eukaryota</taxon>
        <taxon>Fungi</taxon>
        <taxon>Fungi incertae sedis</taxon>
        <taxon>Microsporidia</taxon>
        <taxon>Nosematidae</taxon>
        <taxon>Nosema</taxon>
    </lineage>
</organism>
<reference evidence="2 3" key="1">
    <citation type="journal article" date="2020" name="Genome Biol. Evol.">
        <title>Comparative genomics of strictly vertically transmitted, feminizing microsporidia endosymbionts of amphipod crustaceans.</title>
        <authorList>
            <person name="Cormier A."/>
            <person name="Chebbi M.A."/>
            <person name="Giraud I."/>
            <person name="Wattier R."/>
            <person name="Teixeira M."/>
            <person name="Gilbert C."/>
            <person name="Rigaud T."/>
            <person name="Cordaux R."/>
        </authorList>
    </citation>
    <scope>NUCLEOTIDE SEQUENCE [LARGE SCALE GENOMIC DNA]</scope>
    <source>
        <strain evidence="2 3">Ou3-Ou53</strain>
    </source>
</reference>
<accession>A0A9P6GVS5</accession>
<dbReference type="InterPro" id="IPR036397">
    <property type="entry name" value="RNaseH_sf"/>
</dbReference>
<dbReference type="SUPFAM" id="SSF53098">
    <property type="entry name" value="Ribonuclease H-like"/>
    <property type="match status" value="1"/>
</dbReference>
<sequence>MASKHPKSNTILSDRGKQYTSTQFKEFMKKRKMEHILTSPYNPTGNRISDRINQTLALSLRNNLGKTIHLALKIAKRALNHTYHRVLGISPYEYLFKHSSLDPLQRALEIDHDKIMERQRQQTTIDNKTSNKSRLVNYIFKNNSKVYIKNTTPKSKLDSKWFGPGQIVEILNNGNTFKVLLNNNHIYVNLKNIRPY</sequence>
<dbReference type="GO" id="GO:0005634">
    <property type="term" value="C:nucleus"/>
    <property type="evidence" value="ECO:0007669"/>
    <property type="project" value="UniProtKB-ARBA"/>
</dbReference>
<evidence type="ECO:0000313" key="2">
    <source>
        <dbReference type="EMBL" id="KAF9756192.1"/>
    </source>
</evidence>
<dbReference type="PANTHER" id="PTHR37984:SF5">
    <property type="entry name" value="PROTEIN NYNRIN-LIKE"/>
    <property type="match status" value="1"/>
</dbReference>